<keyword evidence="2" id="KW-0378">Hydrolase</keyword>
<dbReference type="PANTHER" id="PTHR37017">
    <property type="entry name" value="AB HYDROLASE-1 DOMAIN-CONTAINING PROTEIN-RELATED"/>
    <property type="match status" value="1"/>
</dbReference>
<sequence>MICAPISPTCEGAAVAQTYVLITGAWHGGWAWRPVAERLRAQGHRVLTPTLPGLADGDDPTAHQLGDVVDFVVDVVESRDLRDVTLVGHSWGGYVITGAAPRLALRLGRLVYWSAFVPAADRPLYEEIPPSYQELFGSLAAASGTNSIALPFEVFAGAFMQDAPEPVQRTVHSLLVPHPFQYFTTPVAPVDPAALGVPTTYLVSVDDIALPPGAFAWAPRFPERLGVAAVPIPGSHEALFTDPDSLATALLQP</sequence>
<dbReference type="Pfam" id="PF12697">
    <property type="entry name" value="Abhydrolase_6"/>
    <property type="match status" value="1"/>
</dbReference>
<dbReference type="Proteomes" id="UP001165283">
    <property type="component" value="Unassembled WGS sequence"/>
</dbReference>
<dbReference type="GO" id="GO:0016787">
    <property type="term" value="F:hydrolase activity"/>
    <property type="evidence" value="ECO:0007669"/>
    <property type="project" value="UniProtKB-KW"/>
</dbReference>
<organism evidence="2 3">
    <name type="scientific">Pseudonocardia humida</name>
    <dbReference type="NCBI Taxonomy" id="2800819"/>
    <lineage>
        <taxon>Bacteria</taxon>
        <taxon>Bacillati</taxon>
        <taxon>Actinomycetota</taxon>
        <taxon>Actinomycetes</taxon>
        <taxon>Pseudonocardiales</taxon>
        <taxon>Pseudonocardiaceae</taxon>
        <taxon>Pseudonocardia</taxon>
    </lineage>
</organism>
<keyword evidence="3" id="KW-1185">Reference proteome</keyword>
<name>A0ABT1A8Y6_9PSEU</name>
<dbReference type="InterPro" id="IPR000073">
    <property type="entry name" value="AB_hydrolase_1"/>
</dbReference>
<reference evidence="2" key="1">
    <citation type="submission" date="2021-04" db="EMBL/GenBank/DDBJ databases">
        <title>Pseudonocardia sp. nov., isolated from sandy soil of mangrove forest.</title>
        <authorList>
            <person name="Zan Z."/>
            <person name="Huang R."/>
            <person name="Liu W."/>
        </authorList>
    </citation>
    <scope>NUCLEOTIDE SEQUENCE</scope>
    <source>
        <strain evidence="2">S2-4</strain>
    </source>
</reference>
<evidence type="ECO:0000259" key="1">
    <source>
        <dbReference type="Pfam" id="PF12697"/>
    </source>
</evidence>
<dbReference type="EMBL" id="JAGSOV010000066">
    <property type="protein sequence ID" value="MCO1659482.1"/>
    <property type="molecule type" value="Genomic_DNA"/>
</dbReference>
<feature type="domain" description="AB hydrolase-1" evidence="1">
    <location>
        <begin position="20"/>
        <end position="247"/>
    </location>
</feature>
<comment type="caution">
    <text evidence="2">The sequence shown here is derived from an EMBL/GenBank/DDBJ whole genome shotgun (WGS) entry which is preliminary data.</text>
</comment>
<dbReference type="InterPro" id="IPR029058">
    <property type="entry name" value="AB_hydrolase_fold"/>
</dbReference>
<dbReference type="InterPro" id="IPR052897">
    <property type="entry name" value="Sec-Metab_Biosynth_Hydrolase"/>
</dbReference>
<gene>
    <name evidence="2" type="ORF">KDL28_30865</name>
</gene>
<dbReference type="Gene3D" id="3.40.50.1820">
    <property type="entry name" value="alpha/beta hydrolase"/>
    <property type="match status" value="1"/>
</dbReference>
<dbReference type="SUPFAM" id="SSF53474">
    <property type="entry name" value="alpha/beta-Hydrolases"/>
    <property type="match status" value="1"/>
</dbReference>
<evidence type="ECO:0000313" key="3">
    <source>
        <dbReference type="Proteomes" id="UP001165283"/>
    </source>
</evidence>
<protein>
    <submittedName>
        <fullName evidence="2">Alpha/beta hydrolase</fullName>
    </submittedName>
</protein>
<dbReference type="PANTHER" id="PTHR37017:SF11">
    <property type="entry name" value="ESTERASE_LIPASE_THIOESTERASE DOMAIN-CONTAINING PROTEIN"/>
    <property type="match status" value="1"/>
</dbReference>
<evidence type="ECO:0000313" key="2">
    <source>
        <dbReference type="EMBL" id="MCO1659482.1"/>
    </source>
</evidence>
<proteinExistence type="predicted"/>
<accession>A0ABT1A8Y6</accession>